<comment type="caution">
    <text evidence="1">The sequence shown here is derived from an EMBL/GenBank/DDBJ whole genome shotgun (WGS) entry which is preliminary data.</text>
</comment>
<accession>A0A2M6WQX0</accession>
<dbReference type="AlphaFoldDB" id="A0A2M6WQX0"/>
<name>A0A2M6WQX0_9BACT</name>
<evidence type="ECO:0008006" key="3">
    <source>
        <dbReference type="Google" id="ProtNLM"/>
    </source>
</evidence>
<evidence type="ECO:0000313" key="1">
    <source>
        <dbReference type="EMBL" id="PIT95199.1"/>
    </source>
</evidence>
<organism evidence="1 2">
    <name type="scientific">Candidatus Falkowbacteria bacterium CG10_big_fil_rev_8_21_14_0_10_38_22</name>
    <dbReference type="NCBI Taxonomy" id="1974564"/>
    <lineage>
        <taxon>Bacteria</taxon>
        <taxon>Candidatus Falkowiibacteriota</taxon>
    </lineage>
</organism>
<reference evidence="2" key="1">
    <citation type="submission" date="2017-09" db="EMBL/GenBank/DDBJ databases">
        <title>Depth-based differentiation of microbial function through sediment-hosted aquifers and enrichment of novel symbionts in the deep terrestrial subsurface.</title>
        <authorList>
            <person name="Probst A.J."/>
            <person name="Ladd B."/>
            <person name="Jarett J.K."/>
            <person name="Geller-Mcgrath D.E."/>
            <person name="Sieber C.M.K."/>
            <person name="Emerson J.B."/>
            <person name="Anantharaman K."/>
            <person name="Thomas B.C."/>
            <person name="Malmstrom R."/>
            <person name="Stieglmeier M."/>
            <person name="Klingl A."/>
            <person name="Woyke T."/>
            <person name="Ryan C.M."/>
            <person name="Banfield J.F."/>
        </authorList>
    </citation>
    <scope>NUCLEOTIDE SEQUENCE [LARGE SCALE GENOMIC DNA]</scope>
</reference>
<proteinExistence type="predicted"/>
<dbReference type="EMBL" id="PFAO01000043">
    <property type="protein sequence ID" value="PIT95199.1"/>
    <property type="molecule type" value="Genomic_DNA"/>
</dbReference>
<dbReference type="Proteomes" id="UP000228964">
    <property type="component" value="Unassembled WGS sequence"/>
</dbReference>
<protein>
    <recommendedName>
        <fullName evidence="3">Restriction endonuclease type IV Mrr domain-containing protein</fullName>
    </recommendedName>
</protein>
<evidence type="ECO:0000313" key="2">
    <source>
        <dbReference type="Proteomes" id="UP000228964"/>
    </source>
</evidence>
<sequence>MEKISPTKALFIKLGAKGSYEKECIEERNIVKLDYKEIDHNLCLAGRWQAVRKVIMKKYKTKKVTTTFHLNQIKYFYEVGQDVLWITFYHHKLWWCFADKKVIYEKDGTKFRKVLGKWRNKGLGGQELRLGNLSGRLLRTQGFRGVICRVIEKNYLLNKINGEELAETKEVKEAFNLLCDRIVPVIKNLNWKDFERLIDLIFRNAGWQRISELGQTQRTIDLELANPITGERAVAQVKSESNLKEFNRYKKEFGGITGYDKFFYLVHTPTEDLKKYKKENREEKIKIYFASEIAELAVNAGLFNWVLRIVG</sequence>
<gene>
    <name evidence="1" type="ORF">COT96_01805</name>
</gene>